<organism evidence="1 2">
    <name type="scientific">Sphingomonas horti</name>
    <dbReference type="NCBI Taxonomy" id="2682842"/>
    <lineage>
        <taxon>Bacteria</taxon>
        <taxon>Pseudomonadati</taxon>
        <taxon>Pseudomonadota</taxon>
        <taxon>Alphaproteobacteria</taxon>
        <taxon>Sphingomonadales</taxon>
        <taxon>Sphingomonadaceae</taxon>
        <taxon>Sphingomonas</taxon>
    </lineage>
</organism>
<gene>
    <name evidence="1" type="ORF">GON01_07520</name>
</gene>
<evidence type="ECO:0000313" key="1">
    <source>
        <dbReference type="EMBL" id="MVO77782.1"/>
    </source>
</evidence>
<sequence length="265" mass="28787">MIGVAVALAAAAQPAPPARMTAAEVAQVQAALDIGATIYLYDQAAWVATDQLVADIPNPEAKGVRGWIVEGNQDRRRVIFYGLEGERPVAIYEADVDAQQKVVSHGPAGKPDLTAIEEAMVRARQVALRSQTTGCVERPFNPVVIPPRSAADPVPVYLLTPQVETGVYPFGGHYRVTVAADGKVLEKREFTRTCIALDTRDGQHPEGLFITHLLDPVPTPIHVWLSLWSRLPVYVSTPGQEAWAVEGARIRLLARNLKEKPAPAR</sequence>
<protein>
    <submittedName>
        <fullName evidence="1">Uncharacterized protein</fullName>
    </submittedName>
</protein>
<evidence type="ECO:0000313" key="2">
    <source>
        <dbReference type="Proteomes" id="UP000441389"/>
    </source>
</evidence>
<accession>A0A6I4IZR7</accession>
<comment type="caution">
    <text evidence="1">The sequence shown here is derived from an EMBL/GenBank/DDBJ whole genome shotgun (WGS) entry which is preliminary data.</text>
</comment>
<dbReference type="EMBL" id="WQMS01000008">
    <property type="protein sequence ID" value="MVO77782.1"/>
    <property type="molecule type" value="Genomic_DNA"/>
</dbReference>
<reference evidence="1 2" key="1">
    <citation type="submission" date="2019-12" db="EMBL/GenBank/DDBJ databases">
        <authorList>
            <person name="Huq M.A."/>
        </authorList>
    </citation>
    <scope>NUCLEOTIDE SEQUENCE [LARGE SCALE GENOMIC DNA]</scope>
    <source>
        <strain evidence="1 2">MAH-20</strain>
    </source>
</reference>
<proteinExistence type="predicted"/>
<keyword evidence="2" id="KW-1185">Reference proteome</keyword>
<name>A0A6I4IZR7_9SPHN</name>
<dbReference type="RefSeq" id="WP_157026764.1">
    <property type="nucleotide sequence ID" value="NZ_WQMS01000008.1"/>
</dbReference>
<dbReference type="AlphaFoldDB" id="A0A6I4IZR7"/>
<dbReference type="Proteomes" id="UP000441389">
    <property type="component" value="Unassembled WGS sequence"/>
</dbReference>